<dbReference type="Pfam" id="PF01799">
    <property type="entry name" value="Fer2_2"/>
    <property type="match status" value="1"/>
</dbReference>
<evidence type="ECO:0000313" key="10">
    <source>
        <dbReference type="Proteomes" id="UP000446348"/>
    </source>
</evidence>
<reference evidence="9 11" key="2">
    <citation type="submission" date="2019-06" db="EMBL/GenBank/DDBJ databases">
        <title>Draft genome sequences of 15 bacterial species constituting the stable defined intestinal microbiota of the GM15 gnotobiotic mouse model.</title>
        <authorList>
            <person name="Elie C."/>
            <person name="Mathieu A."/>
            <person name="Saliou A."/>
            <person name="Darnaud M."/>
            <person name="Leulier F."/>
            <person name="Tamellini A."/>
        </authorList>
    </citation>
    <scope>NUCLEOTIDE SEQUENCE [LARGE SCALE GENOMIC DNA]</scope>
    <source>
        <strain evidence="9 11">JM4-15</strain>
    </source>
</reference>
<evidence type="ECO:0000313" key="11">
    <source>
        <dbReference type="Proteomes" id="UP000462501"/>
    </source>
</evidence>
<dbReference type="Proteomes" id="UP000446348">
    <property type="component" value="Unassembled WGS sequence"/>
</dbReference>
<proteinExistence type="predicted"/>
<dbReference type="GO" id="GO:0016491">
    <property type="term" value="F:oxidoreductase activity"/>
    <property type="evidence" value="ECO:0007669"/>
    <property type="project" value="UniProtKB-KW"/>
</dbReference>
<dbReference type="InterPro" id="IPR051452">
    <property type="entry name" value="Diverse_Oxidoreductases"/>
</dbReference>
<name>A0A845SXC0_9FIRM</name>
<evidence type="ECO:0000256" key="1">
    <source>
        <dbReference type="ARBA" id="ARBA00022714"/>
    </source>
</evidence>
<dbReference type="SUPFAM" id="SSF47741">
    <property type="entry name" value="CO dehydrogenase ISP C-domain like"/>
    <property type="match status" value="1"/>
</dbReference>
<evidence type="ECO:0000256" key="3">
    <source>
        <dbReference type="ARBA" id="ARBA00023002"/>
    </source>
</evidence>
<dbReference type="FunFam" id="3.10.20.30:FF:000020">
    <property type="entry name" value="Xanthine dehydrogenase iron-sulfur subunit"/>
    <property type="match status" value="1"/>
</dbReference>
<dbReference type="RefSeq" id="WP_160210108.1">
    <property type="nucleotide sequence ID" value="NZ_CASBEY010000010.1"/>
</dbReference>
<accession>A0A845SXC0</accession>
<evidence type="ECO:0000256" key="5">
    <source>
        <dbReference type="ARBA" id="ARBA00023014"/>
    </source>
</evidence>
<evidence type="ECO:0000256" key="6">
    <source>
        <dbReference type="ARBA" id="ARBA00060707"/>
    </source>
</evidence>
<dbReference type="AlphaFoldDB" id="A0A845SXC0"/>
<dbReference type="PROSITE" id="PS51085">
    <property type="entry name" value="2FE2S_FER_2"/>
    <property type="match status" value="1"/>
</dbReference>
<organism evidence="9 11">
    <name type="scientific">Anaerotruncus colihominis</name>
    <dbReference type="NCBI Taxonomy" id="169435"/>
    <lineage>
        <taxon>Bacteria</taxon>
        <taxon>Bacillati</taxon>
        <taxon>Bacillota</taxon>
        <taxon>Clostridia</taxon>
        <taxon>Eubacteriales</taxon>
        <taxon>Oscillospiraceae</taxon>
        <taxon>Anaerotruncus</taxon>
    </lineage>
</organism>
<evidence type="ECO:0000256" key="2">
    <source>
        <dbReference type="ARBA" id="ARBA00022723"/>
    </source>
</evidence>
<dbReference type="OrthoDB" id="9796880at2"/>
<keyword evidence="3" id="KW-0560">Oxidoreductase</keyword>
<evidence type="ECO:0000256" key="4">
    <source>
        <dbReference type="ARBA" id="ARBA00023004"/>
    </source>
</evidence>
<dbReference type="Pfam" id="PF00111">
    <property type="entry name" value="Fer2"/>
    <property type="match status" value="1"/>
</dbReference>
<protein>
    <submittedName>
        <fullName evidence="9">(2Fe-2S)-binding protein</fullName>
    </submittedName>
</protein>
<evidence type="ECO:0000259" key="7">
    <source>
        <dbReference type="PROSITE" id="PS51085"/>
    </source>
</evidence>
<dbReference type="PANTHER" id="PTHR44379:SF5">
    <property type="entry name" value="OXIDOREDUCTASE WITH IRON-SULFUR SUBUNIT"/>
    <property type="match status" value="1"/>
</dbReference>
<dbReference type="GO" id="GO:0051537">
    <property type="term" value="F:2 iron, 2 sulfur cluster binding"/>
    <property type="evidence" value="ECO:0007669"/>
    <property type="project" value="UniProtKB-KW"/>
</dbReference>
<dbReference type="InterPro" id="IPR001041">
    <property type="entry name" value="2Fe-2S_ferredoxin-type"/>
</dbReference>
<dbReference type="FunFam" id="1.10.150.120:FF:000003">
    <property type="entry name" value="Carbon monoxide dehydrogenase, small subunit"/>
    <property type="match status" value="1"/>
</dbReference>
<dbReference type="PANTHER" id="PTHR44379">
    <property type="entry name" value="OXIDOREDUCTASE WITH IRON-SULFUR SUBUNIT"/>
    <property type="match status" value="1"/>
</dbReference>
<keyword evidence="5" id="KW-0411">Iron-sulfur</keyword>
<dbReference type="EMBL" id="QXWZ01000018">
    <property type="protein sequence ID" value="NBI79350.1"/>
    <property type="molecule type" value="Genomic_DNA"/>
</dbReference>
<gene>
    <name evidence="8" type="ORF">D3Z39_10835</name>
    <name evidence="9" type="ORF">FMM72_07470</name>
</gene>
<dbReference type="PROSITE" id="PS00197">
    <property type="entry name" value="2FE2S_FER_1"/>
    <property type="match status" value="1"/>
</dbReference>
<keyword evidence="2" id="KW-0479">Metal-binding</keyword>
<dbReference type="InterPro" id="IPR036010">
    <property type="entry name" value="2Fe-2S_ferredoxin-like_sf"/>
</dbReference>
<evidence type="ECO:0000313" key="9">
    <source>
        <dbReference type="EMBL" id="NDO39094.1"/>
    </source>
</evidence>
<dbReference type="Gene3D" id="1.10.150.120">
    <property type="entry name" value="[2Fe-2S]-binding domain"/>
    <property type="match status" value="1"/>
</dbReference>
<comment type="pathway">
    <text evidence="6">Alkaloid degradation; nicotine degradation.</text>
</comment>
<evidence type="ECO:0000313" key="8">
    <source>
        <dbReference type="EMBL" id="NBI79350.1"/>
    </source>
</evidence>
<comment type="caution">
    <text evidence="9">The sequence shown here is derived from an EMBL/GenBank/DDBJ whole genome shotgun (WGS) entry which is preliminary data.</text>
</comment>
<feature type="domain" description="2Fe-2S ferredoxin-type" evidence="7">
    <location>
        <begin position="3"/>
        <end position="79"/>
    </location>
</feature>
<dbReference type="InterPro" id="IPR036884">
    <property type="entry name" value="2Fe-2S-bd_dom_sf"/>
</dbReference>
<dbReference type="GO" id="GO:0046872">
    <property type="term" value="F:metal ion binding"/>
    <property type="evidence" value="ECO:0007669"/>
    <property type="project" value="UniProtKB-KW"/>
</dbReference>
<reference evidence="8 10" key="1">
    <citation type="submission" date="2018-08" db="EMBL/GenBank/DDBJ databases">
        <title>Murine metabolic-syndrome-specific gut microbial biobank.</title>
        <authorList>
            <person name="Liu C."/>
        </authorList>
    </citation>
    <scope>NUCLEOTIDE SEQUENCE [LARGE SCALE GENOMIC DNA]</scope>
    <source>
        <strain evidence="8 10">X69</strain>
    </source>
</reference>
<dbReference type="InterPro" id="IPR002888">
    <property type="entry name" value="2Fe-2S-bd"/>
</dbReference>
<keyword evidence="4" id="KW-0408">Iron</keyword>
<sequence>MKYQVNFFVNEEPVELYVDANKTLLNVLREELDLTGAKEGCGAGECGACTVIMNGKPVNACLVLAPELDGAHITTVEGLADREGNLSPLQEAFVKHAALQCGFCTPGFLMTATALLRENPHPTREEIARGISGNLCRCTGYKKIIEAIEDVAEHTEGGVRK</sequence>
<dbReference type="Proteomes" id="UP000462501">
    <property type="component" value="Unassembled WGS sequence"/>
</dbReference>
<dbReference type="Gene3D" id="3.10.20.30">
    <property type="match status" value="1"/>
</dbReference>
<dbReference type="SUPFAM" id="SSF54292">
    <property type="entry name" value="2Fe-2S ferredoxin-like"/>
    <property type="match status" value="1"/>
</dbReference>
<keyword evidence="1" id="KW-0001">2Fe-2S</keyword>
<dbReference type="InterPro" id="IPR012675">
    <property type="entry name" value="Beta-grasp_dom_sf"/>
</dbReference>
<dbReference type="CDD" id="cd00207">
    <property type="entry name" value="fer2"/>
    <property type="match status" value="1"/>
</dbReference>
<dbReference type="InterPro" id="IPR006058">
    <property type="entry name" value="2Fe2S_fd_BS"/>
</dbReference>
<dbReference type="EMBL" id="VIQT01000009">
    <property type="protein sequence ID" value="NDO39094.1"/>
    <property type="molecule type" value="Genomic_DNA"/>
</dbReference>